<dbReference type="RefSeq" id="WP_147156503.1">
    <property type="nucleotide sequence ID" value="NZ_BKAJ01000205.1"/>
</dbReference>
<dbReference type="InterPro" id="IPR017871">
    <property type="entry name" value="ABC_transporter-like_CS"/>
</dbReference>
<dbReference type="EMBL" id="BKAJ01000205">
    <property type="protein sequence ID" value="GEP61181.1"/>
    <property type="molecule type" value="Genomic_DNA"/>
</dbReference>
<dbReference type="InterPro" id="IPR003593">
    <property type="entry name" value="AAA+_ATPase"/>
</dbReference>
<protein>
    <submittedName>
        <fullName evidence="7">ABC transporter ATP-binding protein</fullName>
    </submittedName>
</protein>
<gene>
    <name evidence="7" type="ORF">RSO01_83470</name>
</gene>
<feature type="domain" description="ABC transporter" evidence="6">
    <location>
        <begin position="4"/>
        <end position="236"/>
    </location>
</feature>
<dbReference type="InterPro" id="IPR027417">
    <property type="entry name" value="P-loop_NTPase"/>
</dbReference>
<sequence length="237" mass="25679">MALLSIDQVSVAYDKVEAVRGVSLAIEPGQIVTVIGPNGAGKTTLLGAAIGLLPWRGRMSFDGIDLRRLDVEARIERGFCLVPETRELFGDLSVSDNLLLGGYSRRRDSAGLKQSLADVYKRFPRLDERRNQKASTLSGGERQMLALGRALMAKPRLLMLDEPSLGLAPIIVREVFKIIASLRELGVSILLVEQNARAALETADFGYVLETGEIVHSGAAADLMHDPRVTASYLGGH</sequence>
<keyword evidence="2" id="KW-0813">Transport</keyword>
<dbReference type="OrthoDB" id="9775250at2"/>
<dbReference type="PANTHER" id="PTHR43820:SF6">
    <property type="entry name" value="ABC TRANSPORTER ATP-BINDING PROTEIN"/>
    <property type="match status" value="1"/>
</dbReference>
<dbReference type="Proteomes" id="UP000321058">
    <property type="component" value="Unassembled WGS sequence"/>
</dbReference>
<evidence type="ECO:0000313" key="8">
    <source>
        <dbReference type="Proteomes" id="UP000321058"/>
    </source>
</evidence>
<dbReference type="PROSITE" id="PS00211">
    <property type="entry name" value="ABC_TRANSPORTER_1"/>
    <property type="match status" value="1"/>
</dbReference>
<evidence type="ECO:0000256" key="2">
    <source>
        <dbReference type="ARBA" id="ARBA00022448"/>
    </source>
</evidence>
<comment type="similarity">
    <text evidence="1">Belongs to the ABC transporter superfamily.</text>
</comment>
<dbReference type="InterPro" id="IPR003439">
    <property type="entry name" value="ABC_transporter-like_ATP-bd"/>
</dbReference>
<accession>A0A512NQG0</accession>
<dbReference type="PROSITE" id="PS50893">
    <property type="entry name" value="ABC_TRANSPORTER_2"/>
    <property type="match status" value="1"/>
</dbReference>
<keyword evidence="8" id="KW-1185">Reference proteome</keyword>
<dbReference type="GO" id="GO:0015807">
    <property type="term" value="P:L-amino acid transport"/>
    <property type="evidence" value="ECO:0007669"/>
    <property type="project" value="TreeGrafter"/>
</dbReference>
<dbReference type="GO" id="GO:0005524">
    <property type="term" value="F:ATP binding"/>
    <property type="evidence" value="ECO:0007669"/>
    <property type="project" value="UniProtKB-KW"/>
</dbReference>
<dbReference type="PANTHER" id="PTHR43820">
    <property type="entry name" value="HIGH-AFFINITY BRANCHED-CHAIN AMINO ACID TRANSPORT ATP-BINDING PROTEIN LIVF"/>
    <property type="match status" value="1"/>
</dbReference>
<comment type="caution">
    <text evidence="7">The sequence shown here is derived from an EMBL/GenBank/DDBJ whole genome shotgun (WGS) entry which is preliminary data.</text>
</comment>
<keyword evidence="3" id="KW-0547">Nucleotide-binding</keyword>
<evidence type="ECO:0000313" key="7">
    <source>
        <dbReference type="EMBL" id="GEP61181.1"/>
    </source>
</evidence>
<evidence type="ECO:0000256" key="1">
    <source>
        <dbReference type="ARBA" id="ARBA00005417"/>
    </source>
</evidence>
<evidence type="ECO:0000256" key="5">
    <source>
        <dbReference type="ARBA" id="ARBA00022970"/>
    </source>
</evidence>
<dbReference type="Gene3D" id="3.40.50.300">
    <property type="entry name" value="P-loop containing nucleotide triphosphate hydrolases"/>
    <property type="match status" value="1"/>
</dbReference>
<evidence type="ECO:0000256" key="4">
    <source>
        <dbReference type="ARBA" id="ARBA00022840"/>
    </source>
</evidence>
<keyword evidence="5" id="KW-0029">Amino-acid transport</keyword>
<reference evidence="7 8" key="1">
    <citation type="submission" date="2019-07" db="EMBL/GenBank/DDBJ databases">
        <title>Whole genome shotgun sequence of Reyranella soli NBRC 108950.</title>
        <authorList>
            <person name="Hosoyama A."/>
            <person name="Uohara A."/>
            <person name="Ohji S."/>
            <person name="Ichikawa N."/>
        </authorList>
    </citation>
    <scope>NUCLEOTIDE SEQUENCE [LARGE SCALE GENOMIC DNA]</scope>
    <source>
        <strain evidence="7 8">NBRC 108950</strain>
    </source>
</reference>
<dbReference type="Pfam" id="PF00005">
    <property type="entry name" value="ABC_tran"/>
    <property type="match status" value="1"/>
</dbReference>
<dbReference type="CDD" id="cd03224">
    <property type="entry name" value="ABC_TM1139_LivF_branched"/>
    <property type="match status" value="1"/>
</dbReference>
<dbReference type="GO" id="GO:0015658">
    <property type="term" value="F:branched-chain amino acid transmembrane transporter activity"/>
    <property type="evidence" value="ECO:0007669"/>
    <property type="project" value="TreeGrafter"/>
</dbReference>
<dbReference type="GO" id="GO:0016887">
    <property type="term" value="F:ATP hydrolysis activity"/>
    <property type="evidence" value="ECO:0007669"/>
    <property type="project" value="InterPro"/>
</dbReference>
<keyword evidence="4 7" id="KW-0067">ATP-binding</keyword>
<organism evidence="7 8">
    <name type="scientific">Reyranella soli</name>
    <dbReference type="NCBI Taxonomy" id="1230389"/>
    <lineage>
        <taxon>Bacteria</taxon>
        <taxon>Pseudomonadati</taxon>
        <taxon>Pseudomonadota</taxon>
        <taxon>Alphaproteobacteria</taxon>
        <taxon>Hyphomicrobiales</taxon>
        <taxon>Reyranellaceae</taxon>
        <taxon>Reyranella</taxon>
    </lineage>
</organism>
<dbReference type="AlphaFoldDB" id="A0A512NQG0"/>
<evidence type="ECO:0000256" key="3">
    <source>
        <dbReference type="ARBA" id="ARBA00022741"/>
    </source>
</evidence>
<dbReference type="SMART" id="SM00382">
    <property type="entry name" value="AAA"/>
    <property type="match status" value="1"/>
</dbReference>
<evidence type="ECO:0000259" key="6">
    <source>
        <dbReference type="PROSITE" id="PS50893"/>
    </source>
</evidence>
<proteinExistence type="inferred from homology"/>
<dbReference type="InterPro" id="IPR052156">
    <property type="entry name" value="BCAA_Transport_ATP-bd_LivF"/>
</dbReference>
<dbReference type="SUPFAM" id="SSF52540">
    <property type="entry name" value="P-loop containing nucleoside triphosphate hydrolases"/>
    <property type="match status" value="1"/>
</dbReference>
<name>A0A512NQG0_9HYPH</name>